<feature type="compositionally biased region" description="Low complexity" evidence="1">
    <location>
        <begin position="203"/>
        <end position="231"/>
    </location>
</feature>
<dbReference type="AlphaFoldDB" id="A0A0F4Z3D9"/>
<protein>
    <recommendedName>
        <fullName evidence="4">M protein repeat protein</fullName>
    </recommendedName>
</protein>
<dbReference type="Proteomes" id="UP000053958">
    <property type="component" value="Unassembled WGS sequence"/>
</dbReference>
<dbReference type="Gene3D" id="1.20.5.1160">
    <property type="entry name" value="Vasodilator-stimulated phosphoprotein"/>
    <property type="match status" value="1"/>
</dbReference>
<keyword evidence="3" id="KW-1185">Reference proteome</keyword>
<dbReference type="RefSeq" id="XP_013331005.1">
    <property type="nucleotide sequence ID" value="XM_013475551.1"/>
</dbReference>
<dbReference type="PANTHER" id="PTHR23313:SF0">
    <property type="entry name" value="TESTIS-EXPRESSED PROTEIN 9"/>
    <property type="match status" value="1"/>
</dbReference>
<organism evidence="2 3">
    <name type="scientific">Rasamsonia emersonii (strain ATCC 16479 / CBS 393.64 / IMI 116815)</name>
    <dbReference type="NCBI Taxonomy" id="1408163"/>
    <lineage>
        <taxon>Eukaryota</taxon>
        <taxon>Fungi</taxon>
        <taxon>Dikarya</taxon>
        <taxon>Ascomycota</taxon>
        <taxon>Pezizomycotina</taxon>
        <taxon>Eurotiomycetes</taxon>
        <taxon>Eurotiomycetidae</taxon>
        <taxon>Eurotiales</taxon>
        <taxon>Trichocomaceae</taxon>
        <taxon>Rasamsonia</taxon>
    </lineage>
</organism>
<feature type="region of interest" description="Disordered" evidence="1">
    <location>
        <begin position="566"/>
        <end position="667"/>
    </location>
</feature>
<evidence type="ECO:0000313" key="3">
    <source>
        <dbReference type="Proteomes" id="UP000053958"/>
    </source>
</evidence>
<gene>
    <name evidence="2" type="ORF">T310_1578</name>
</gene>
<evidence type="ECO:0008006" key="4">
    <source>
        <dbReference type="Google" id="ProtNLM"/>
    </source>
</evidence>
<name>A0A0F4Z3D9_RASE3</name>
<feature type="compositionally biased region" description="Low complexity" evidence="1">
    <location>
        <begin position="606"/>
        <end position="621"/>
    </location>
</feature>
<dbReference type="OrthoDB" id="5413982at2759"/>
<comment type="caution">
    <text evidence="2">The sequence shown here is derived from an EMBL/GenBank/DDBJ whole genome shotgun (WGS) entry which is preliminary data.</text>
</comment>
<dbReference type="PANTHER" id="PTHR23313">
    <property type="entry name" value="TSEC1-RELATED"/>
    <property type="match status" value="1"/>
</dbReference>
<feature type="region of interest" description="Disordered" evidence="1">
    <location>
        <begin position="104"/>
        <end position="250"/>
    </location>
</feature>
<feature type="compositionally biased region" description="Polar residues" evidence="1">
    <location>
        <begin position="321"/>
        <end position="342"/>
    </location>
</feature>
<accession>A0A0F4Z3D9</accession>
<feature type="compositionally biased region" description="Basic and acidic residues" evidence="1">
    <location>
        <begin position="113"/>
        <end position="124"/>
    </location>
</feature>
<reference evidence="2 3" key="1">
    <citation type="submission" date="2015-04" db="EMBL/GenBank/DDBJ databases">
        <authorList>
            <person name="Heijne W.H."/>
            <person name="Fedorova N.D."/>
            <person name="Nierman W.C."/>
            <person name="Vollebregt A.W."/>
            <person name="Zhao Z."/>
            <person name="Wu L."/>
            <person name="Kumar M."/>
            <person name="Stam H."/>
            <person name="van den Berg M.A."/>
            <person name="Pel H.J."/>
        </authorList>
    </citation>
    <scope>NUCLEOTIDE SEQUENCE [LARGE SCALE GENOMIC DNA]</scope>
    <source>
        <strain evidence="2 3">CBS 393.64</strain>
    </source>
</reference>
<feature type="region of interest" description="Disordered" evidence="1">
    <location>
        <begin position="321"/>
        <end position="356"/>
    </location>
</feature>
<feature type="compositionally biased region" description="Acidic residues" evidence="1">
    <location>
        <begin position="658"/>
        <end position="667"/>
    </location>
</feature>
<feature type="compositionally biased region" description="Basic and acidic residues" evidence="1">
    <location>
        <begin position="566"/>
        <end position="579"/>
    </location>
</feature>
<dbReference type="STRING" id="1408163.A0A0F4Z3D9"/>
<evidence type="ECO:0000256" key="1">
    <source>
        <dbReference type="SAM" id="MobiDB-lite"/>
    </source>
</evidence>
<feature type="compositionally biased region" description="Basic and acidic residues" evidence="1">
    <location>
        <begin position="136"/>
        <end position="163"/>
    </location>
</feature>
<feature type="compositionally biased region" description="Basic and acidic residues" evidence="1">
    <location>
        <begin position="240"/>
        <end position="250"/>
    </location>
</feature>
<proteinExistence type="predicted"/>
<sequence length="726" mass="80430">MDFVEYCSQLTALLTGGPCTSRKLALPLPPRDVQQQQLNSSFRPIDVWRIHASRSPILASLIINQLPFASPASDSLSAMADEEERLKAEKLAAAKKRVAQLQKQKAKKAAKKAAADAEASKDDSSTAEPATPATPKEPDEKPDSEPVGQQEEKPAEPEKREEETATEPMPQAPTSPGPDATPGDVKELPSRGAHARQPSLSAQSKMRSSSFRQSSISQGAPAASSLGSLKSPPLPPLSPDGEHVHEVFRKQAARLEELEKENKRLEKELEEANARRLKSEEQLEDLREASVEVVELKDRLEKAEKQVAEIEKLKAEITSLQRQNSLLQSKSHRNTASVSAGSAESPPSDLAQQLESKSATIEAMEIEISNLRAQVQSHANSSAGYQNRISALEEKLAQSESNLEKTQRELADAKQSLSRAAEKAIKEGVDKTSTETLIKNLRREIEELQEAKSAAEKKIDTLDKKLQALGNLHKESESRHQARLREHEKLEKEVVVLKKKLTSVENENLRLKEERDRARKLNEAVGGDDAELAELEEEERARLERRIRELEGEIFDLRRGVWKEKRKELEGEEVGEPRESATSPGNTFDEVDLIGGAPSHSRRRSAAGGRAQQQQQQQQHSSFATVLSSGLAAFTGSGNRDRRPSQHPPATRGSLELLSEENGDDDDFDEEAFARAQAEEEARKRVEWVREVKRKLREWKGWRLDLVDSRAGAEGAGVGMGEIFEV</sequence>
<evidence type="ECO:0000313" key="2">
    <source>
        <dbReference type="EMBL" id="KKA24393.1"/>
    </source>
</evidence>
<dbReference type="GeneID" id="25313929"/>
<dbReference type="EMBL" id="LASV01000063">
    <property type="protein sequence ID" value="KKA24393.1"/>
    <property type="molecule type" value="Genomic_DNA"/>
</dbReference>